<gene>
    <name evidence="2" type="ORF">SAMN04488695_1251</name>
</gene>
<sequence>HNFVISYTLKRSTQEFKELALNPDGWKVTSENEESGEVLTMEKVVEQTLEYKTEGLALDAPEGAEEGVKKKRGRPKKYQHHAVPVKIHLTWSAKRASKDRGDRQRMLEKLFILLIYIEA</sequence>
<name>A0A1I5F0V8_9CLOT</name>
<evidence type="ECO:0000256" key="1">
    <source>
        <dbReference type="SAM" id="MobiDB-lite"/>
    </source>
</evidence>
<evidence type="ECO:0008006" key="4">
    <source>
        <dbReference type="Google" id="ProtNLM"/>
    </source>
</evidence>
<dbReference type="AlphaFoldDB" id="A0A1I5F0V8"/>
<feature type="compositionally biased region" description="Basic residues" evidence="1">
    <location>
        <begin position="69"/>
        <end position="80"/>
    </location>
</feature>
<proteinExistence type="predicted"/>
<dbReference type="EMBL" id="FOVK01000025">
    <property type="protein sequence ID" value="SFO17259.1"/>
    <property type="molecule type" value="Genomic_DNA"/>
</dbReference>
<accession>A0A1I5F0V8</accession>
<evidence type="ECO:0000313" key="3">
    <source>
        <dbReference type="Proteomes" id="UP000181899"/>
    </source>
</evidence>
<organism evidence="2 3">
    <name type="scientific">Proteiniclasticum ruminis</name>
    <dbReference type="NCBI Taxonomy" id="398199"/>
    <lineage>
        <taxon>Bacteria</taxon>
        <taxon>Bacillati</taxon>
        <taxon>Bacillota</taxon>
        <taxon>Clostridia</taxon>
        <taxon>Eubacteriales</taxon>
        <taxon>Clostridiaceae</taxon>
        <taxon>Proteiniclasticum</taxon>
    </lineage>
</organism>
<evidence type="ECO:0000313" key="2">
    <source>
        <dbReference type="EMBL" id="SFO17259.1"/>
    </source>
</evidence>
<feature type="region of interest" description="Disordered" evidence="1">
    <location>
        <begin position="62"/>
        <end position="81"/>
    </location>
</feature>
<keyword evidence="3" id="KW-1185">Reference proteome</keyword>
<protein>
    <recommendedName>
        <fullName evidence="4">Transposase DDE domain-containing protein</fullName>
    </recommendedName>
</protein>
<reference evidence="2 3" key="1">
    <citation type="submission" date="2016-10" db="EMBL/GenBank/DDBJ databases">
        <authorList>
            <person name="de Groot N.N."/>
        </authorList>
    </citation>
    <scope>NUCLEOTIDE SEQUENCE [LARGE SCALE GENOMIC DNA]</scope>
    <source>
        <strain evidence="2 3">ML2</strain>
    </source>
</reference>
<feature type="non-terminal residue" evidence="2">
    <location>
        <position position="1"/>
    </location>
</feature>
<dbReference type="Proteomes" id="UP000181899">
    <property type="component" value="Unassembled WGS sequence"/>
</dbReference>